<reference evidence="5" key="1">
    <citation type="journal article" date="2020" name="Stud. Mycol.">
        <title>101 Dothideomycetes genomes: a test case for predicting lifestyles and emergence of pathogens.</title>
        <authorList>
            <person name="Haridas S."/>
            <person name="Albert R."/>
            <person name="Binder M."/>
            <person name="Bloem J."/>
            <person name="Labutti K."/>
            <person name="Salamov A."/>
            <person name="Andreopoulos B."/>
            <person name="Baker S."/>
            <person name="Barry K."/>
            <person name="Bills G."/>
            <person name="Bluhm B."/>
            <person name="Cannon C."/>
            <person name="Castanera R."/>
            <person name="Culley D."/>
            <person name="Daum C."/>
            <person name="Ezra D."/>
            <person name="Gonzalez J."/>
            <person name="Henrissat B."/>
            <person name="Kuo A."/>
            <person name="Liang C."/>
            <person name="Lipzen A."/>
            <person name="Lutzoni F."/>
            <person name="Magnuson J."/>
            <person name="Mondo S."/>
            <person name="Nolan M."/>
            <person name="Ohm R."/>
            <person name="Pangilinan J."/>
            <person name="Park H.-J."/>
            <person name="Ramirez L."/>
            <person name="Alfaro M."/>
            <person name="Sun H."/>
            <person name="Tritt A."/>
            <person name="Yoshinaga Y."/>
            <person name="Zwiers L.-H."/>
            <person name="Turgeon B."/>
            <person name="Goodwin S."/>
            <person name="Spatafora J."/>
            <person name="Crous P."/>
            <person name="Grigoriev I."/>
        </authorList>
    </citation>
    <scope>NUCLEOTIDE SEQUENCE</scope>
    <source>
        <strain evidence="5">CBS 119925</strain>
    </source>
</reference>
<evidence type="ECO:0000256" key="2">
    <source>
        <dbReference type="ARBA" id="ARBA00023128"/>
    </source>
</evidence>
<protein>
    <recommendedName>
        <fullName evidence="4">COX assembly mitochondrial protein</fullName>
    </recommendedName>
</protein>
<accession>A0A6A6VL19</accession>
<dbReference type="Pfam" id="PF08583">
    <property type="entry name" value="Cmc1"/>
    <property type="match status" value="1"/>
</dbReference>
<keyword evidence="4" id="KW-0472">Membrane</keyword>
<dbReference type="PANTHER" id="PTHR22977">
    <property type="entry name" value="COX ASSEMBLY MITOCHONDRIAL PROTEIN"/>
    <property type="match status" value="1"/>
</dbReference>
<proteinExistence type="inferred from homology"/>
<comment type="function">
    <text evidence="4">Required for mitochondrial cytochrome c oxidase (COX) assembly and respiration.</text>
</comment>
<keyword evidence="4" id="KW-0999">Mitochondrion inner membrane</keyword>
<keyword evidence="3" id="KW-1015">Disulfide bond</keyword>
<comment type="subcellular location">
    <subcellularLocation>
        <location evidence="4">Mitochondrion inner membrane</location>
    </subcellularLocation>
</comment>
<evidence type="ECO:0000256" key="3">
    <source>
        <dbReference type="ARBA" id="ARBA00023157"/>
    </source>
</evidence>
<dbReference type="AlphaFoldDB" id="A0A6A6VL19"/>
<keyword evidence="4" id="KW-0143">Chaperone</keyword>
<evidence type="ECO:0000256" key="1">
    <source>
        <dbReference type="ARBA" id="ARBA00007347"/>
    </source>
</evidence>
<gene>
    <name evidence="5" type="ORF">M011DRAFT_474328</name>
</gene>
<comment type="similarity">
    <text evidence="1 4">Belongs to the CMC family.</text>
</comment>
<evidence type="ECO:0000313" key="6">
    <source>
        <dbReference type="Proteomes" id="UP000799440"/>
    </source>
</evidence>
<dbReference type="OrthoDB" id="532630at2759"/>
<evidence type="ECO:0000256" key="4">
    <source>
        <dbReference type="RuleBase" id="RU364104"/>
    </source>
</evidence>
<name>A0A6A6VL19_9PLEO</name>
<keyword evidence="2 4" id="KW-0496">Mitochondrion</keyword>
<dbReference type="GO" id="GO:0005743">
    <property type="term" value="C:mitochondrial inner membrane"/>
    <property type="evidence" value="ECO:0007669"/>
    <property type="project" value="UniProtKB-SubCell"/>
</dbReference>
<sequence length="81" mass="9531">MHPHLHTVENQKNCADVIAALDECHAKGFLHKVFGNCTDAKYRVTLCLRAQRLERTRKNREEAMEKREHMKKVWAEIDENS</sequence>
<dbReference type="EMBL" id="MU006563">
    <property type="protein sequence ID" value="KAF2750833.1"/>
    <property type="molecule type" value="Genomic_DNA"/>
</dbReference>
<dbReference type="InterPro" id="IPR013892">
    <property type="entry name" value="Cyt_c_biogenesis_Cmc1-like"/>
</dbReference>
<keyword evidence="6" id="KW-1185">Reference proteome</keyword>
<dbReference type="PANTHER" id="PTHR22977:SF1">
    <property type="entry name" value="COX ASSEMBLY MITOCHONDRIAL PROTEIN 2 HOMOLOG"/>
    <property type="match status" value="1"/>
</dbReference>
<organism evidence="5 6">
    <name type="scientific">Sporormia fimetaria CBS 119925</name>
    <dbReference type="NCBI Taxonomy" id="1340428"/>
    <lineage>
        <taxon>Eukaryota</taxon>
        <taxon>Fungi</taxon>
        <taxon>Dikarya</taxon>
        <taxon>Ascomycota</taxon>
        <taxon>Pezizomycotina</taxon>
        <taxon>Dothideomycetes</taxon>
        <taxon>Pleosporomycetidae</taxon>
        <taxon>Pleosporales</taxon>
        <taxon>Sporormiaceae</taxon>
        <taxon>Sporormia</taxon>
    </lineage>
</organism>
<evidence type="ECO:0000313" key="5">
    <source>
        <dbReference type="EMBL" id="KAF2750833.1"/>
    </source>
</evidence>
<dbReference type="Proteomes" id="UP000799440">
    <property type="component" value="Unassembled WGS sequence"/>
</dbReference>